<dbReference type="PANTHER" id="PTHR43014">
    <property type="entry name" value="MERCURIC REDUCTASE"/>
    <property type="match status" value="1"/>
</dbReference>
<keyword evidence="8" id="KW-0676">Redox-active center</keyword>
<evidence type="ECO:0000256" key="5">
    <source>
        <dbReference type="ARBA" id="ARBA00022857"/>
    </source>
</evidence>
<dbReference type="GO" id="GO:0016668">
    <property type="term" value="F:oxidoreductase activity, acting on a sulfur group of donors, NAD(P) as acceptor"/>
    <property type="evidence" value="ECO:0007669"/>
    <property type="project" value="InterPro"/>
</dbReference>
<comment type="similarity">
    <text evidence="2">Belongs to the class-I pyridine nucleotide-disulfide oxidoreductase family.</text>
</comment>
<dbReference type="InterPro" id="IPR008143">
    <property type="entry name" value="Ala_DH/PNT_CS2"/>
</dbReference>
<dbReference type="EMBL" id="BOQL01000065">
    <property type="protein sequence ID" value="GIM76921.1"/>
    <property type="molecule type" value="Genomic_DNA"/>
</dbReference>
<evidence type="ECO:0000313" key="11">
    <source>
        <dbReference type="EMBL" id="GIM76921.1"/>
    </source>
</evidence>
<keyword evidence="6" id="KW-0560">Oxidoreductase</keyword>
<dbReference type="Gene3D" id="3.50.50.60">
    <property type="entry name" value="FAD/NAD(P)-binding domain"/>
    <property type="match status" value="1"/>
</dbReference>
<keyword evidence="12" id="KW-1185">Reference proteome</keyword>
<gene>
    <name evidence="11" type="ORF">Aau02nite_73310</name>
</gene>
<dbReference type="GO" id="GO:0003955">
    <property type="term" value="F:NAD(P)H dehydrogenase (quinone) activity"/>
    <property type="evidence" value="ECO:0007669"/>
    <property type="project" value="TreeGrafter"/>
</dbReference>
<evidence type="ECO:0000256" key="9">
    <source>
        <dbReference type="SAM" id="MobiDB-lite"/>
    </source>
</evidence>
<comment type="cofactor">
    <cofactor evidence="1">
        <name>FAD</name>
        <dbReference type="ChEBI" id="CHEBI:57692"/>
    </cofactor>
</comment>
<dbReference type="PRINTS" id="PR00411">
    <property type="entry name" value="PNDRDTASEI"/>
</dbReference>
<protein>
    <recommendedName>
        <fullName evidence="10">FAD/NAD(P)-binding domain-containing protein</fullName>
    </recommendedName>
</protein>
<keyword evidence="3" id="KW-0285">Flavoprotein</keyword>
<keyword evidence="7" id="KW-1015">Disulfide bond</keyword>
<dbReference type="InterPro" id="IPR036188">
    <property type="entry name" value="FAD/NAD-bd_sf"/>
</dbReference>
<sequence length="92" mass="9359">MTADLDLLVLGGGTAGLVSAVIAGGLGAKVLMVERERTGGECLWTGCVPSKALIESAGLAHRMRHADQLGLTPADPGGDITARTRSFSEVPS</sequence>
<feature type="region of interest" description="Disordered" evidence="9">
    <location>
        <begin position="69"/>
        <end position="92"/>
    </location>
</feature>
<name>A0A919SR63_9ACTN</name>
<evidence type="ECO:0000313" key="12">
    <source>
        <dbReference type="Proteomes" id="UP000681340"/>
    </source>
</evidence>
<comment type="caution">
    <text evidence="11">The sequence shown here is derived from an EMBL/GenBank/DDBJ whole genome shotgun (WGS) entry which is preliminary data.</text>
</comment>
<evidence type="ECO:0000256" key="8">
    <source>
        <dbReference type="ARBA" id="ARBA00023284"/>
    </source>
</evidence>
<dbReference type="PANTHER" id="PTHR43014:SF2">
    <property type="entry name" value="MERCURIC REDUCTASE"/>
    <property type="match status" value="1"/>
</dbReference>
<evidence type="ECO:0000256" key="3">
    <source>
        <dbReference type="ARBA" id="ARBA00022630"/>
    </source>
</evidence>
<proteinExistence type="inferred from homology"/>
<accession>A0A919SR63</accession>
<evidence type="ECO:0000259" key="10">
    <source>
        <dbReference type="Pfam" id="PF07992"/>
    </source>
</evidence>
<dbReference type="Proteomes" id="UP000681340">
    <property type="component" value="Unassembled WGS sequence"/>
</dbReference>
<evidence type="ECO:0000256" key="1">
    <source>
        <dbReference type="ARBA" id="ARBA00001974"/>
    </source>
</evidence>
<dbReference type="SUPFAM" id="SSF51905">
    <property type="entry name" value="FAD/NAD(P)-binding domain"/>
    <property type="match status" value="1"/>
</dbReference>
<feature type="compositionally biased region" description="Polar residues" evidence="9">
    <location>
        <begin position="83"/>
        <end position="92"/>
    </location>
</feature>
<dbReference type="InterPro" id="IPR023753">
    <property type="entry name" value="FAD/NAD-binding_dom"/>
</dbReference>
<evidence type="ECO:0000256" key="7">
    <source>
        <dbReference type="ARBA" id="ARBA00023157"/>
    </source>
</evidence>
<dbReference type="AlphaFoldDB" id="A0A919SR63"/>
<keyword evidence="4" id="KW-0274">FAD</keyword>
<organism evidence="11 12">
    <name type="scientific">Actinoplanes auranticolor</name>
    <dbReference type="NCBI Taxonomy" id="47988"/>
    <lineage>
        <taxon>Bacteria</taxon>
        <taxon>Bacillati</taxon>
        <taxon>Actinomycetota</taxon>
        <taxon>Actinomycetes</taxon>
        <taxon>Micromonosporales</taxon>
        <taxon>Micromonosporaceae</taxon>
        <taxon>Actinoplanes</taxon>
    </lineage>
</organism>
<evidence type="ECO:0000256" key="4">
    <source>
        <dbReference type="ARBA" id="ARBA00022827"/>
    </source>
</evidence>
<dbReference type="PROSITE" id="PS00076">
    <property type="entry name" value="PYRIDINE_REDOX_1"/>
    <property type="match status" value="1"/>
</dbReference>
<dbReference type="PROSITE" id="PS00837">
    <property type="entry name" value="ALADH_PNT_2"/>
    <property type="match status" value="1"/>
</dbReference>
<reference evidence="11" key="1">
    <citation type="submission" date="2021-03" db="EMBL/GenBank/DDBJ databases">
        <title>Whole genome shotgun sequence of Actinoplanes auranticolor NBRC 12245.</title>
        <authorList>
            <person name="Komaki H."/>
            <person name="Tamura T."/>
        </authorList>
    </citation>
    <scope>NUCLEOTIDE SEQUENCE</scope>
    <source>
        <strain evidence="11">NBRC 12245</strain>
    </source>
</reference>
<evidence type="ECO:0000256" key="2">
    <source>
        <dbReference type="ARBA" id="ARBA00007532"/>
    </source>
</evidence>
<keyword evidence="5" id="KW-0521">NADP</keyword>
<feature type="domain" description="FAD/NAD(P)-binding" evidence="10">
    <location>
        <begin position="6"/>
        <end position="64"/>
    </location>
</feature>
<dbReference type="GO" id="GO:0050660">
    <property type="term" value="F:flavin adenine dinucleotide binding"/>
    <property type="evidence" value="ECO:0007669"/>
    <property type="project" value="TreeGrafter"/>
</dbReference>
<evidence type="ECO:0000256" key="6">
    <source>
        <dbReference type="ARBA" id="ARBA00023002"/>
    </source>
</evidence>
<dbReference type="InterPro" id="IPR012999">
    <property type="entry name" value="Pyr_OxRdtase_I_AS"/>
</dbReference>
<dbReference type="Pfam" id="PF07992">
    <property type="entry name" value="Pyr_redox_2"/>
    <property type="match status" value="1"/>
</dbReference>